<dbReference type="Gramene" id="PUZ51664">
    <property type="protein sequence ID" value="PUZ51664"/>
    <property type="gene ID" value="GQ55_6G206000"/>
</dbReference>
<organism evidence="7 8">
    <name type="scientific">Panicum hallii var. hallii</name>
    <dbReference type="NCBI Taxonomy" id="1504633"/>
    <lineage>
        <taxon>Eukaryota</taxon>
        <taxon>Viridiplantae</taxon>
        <taxon>Streptophyta</taxon>
        <taxon>Embryophyta</taxon>
        <taxon>Tracheophyta</taxon>
        <taxon>Spermatophyta</taxon>
        <taxon>Magnoliopsida</taxon>
        <taxon>Liliopsida</taxon>
        <taxon>Poales</taxon>
        <taxon>Poaceae</taxon>
        <taxon>PACMAD clade</taxon>
        <taxon>Panicoideae</taxon>
        <taxon>Panicodae</taxon>
        <taxon>Paniceae</taxon>
        <taxon>Panicinae</taxon>
        <taxon>Panicum</taxon>
        <taxon>Panicum sect. Panicum</taxon>
    </lineage>
</organism>
<dbReference type="Pfam" id="PF02892">
    <property type="entry name" value="zf-BED"/>
    <property type="match status" value="1"/>
</dbReference>
<feature type="region of interest" description="Disordered" evidence="5">
    <location>
        <begin position="38"/>
        <end position="73"/>
    </location>
</feature>
<dbReference type="InterPro" id="IPR036236">
    <property type="entry name" value="Znf_C2H2_sf"/>
</dbReference>
<dbReference type="SUPFAM" id="SSF57667">
    <property type="entry name" value="beta-beta-alpha zinc fingers"/>
    <property type="match status" value="1"/>
</dbReference>
<evidence type="ECO:0000313" key="8">
    <source>
        <dbReference type="Proteomes" id="UP000244336"/>
    </source>
</evidence>
<accession>A0A2T7D7X3</accession>
<dbReference type="GO" id="GO:1990837">
    <property type="term" value="F:sequence-specific double-stranded DNA binding"/>
    <property type="evidence" value="ECO:0007669"/>
    <property type="project" value="TreeGrafter"/>
</dbReference>
<dbReference type="PANTHER" id="PTHR34396">
    <property type="entry name" value="OS03G0264950 PROTEIN-RELATED"/>
    <property type="match status" value="1"/>
</dbReference>
<evidence type="ECO:0000256" key="2">
    <source>
        <dbReference type="ARBA" id="ARBA00022771"/>
    </source>
</evidence>
<evidence type="ECO:0000313" key="7">
    <source>
        <dbReference type="EMBL" id="PUZ51664.1"/>
    </source>
</evidence>
<reference evidence="7 8" key="1">
    <citation type="submission" date="2018-04" db="EMBL/GenBank/DDBJ databases">
        <title>WGS assembly of Panicum hallii var. hallii HAL2.</title>
        <authorList>
            <person name="Lovell J."/>
            <person name="Jenkins J."/>
            <person name="Lowry D."/>
            <person name="Mamidi S."/>
            <person name="Sreedasyam A."/>
            <person name="Weng X."/>
            <person name="Barry K."/>
            <person name="Bonette J."/>
            <person name="Campitelli B."/>
            <person name="Daum C."/>
            <person name="Gordon S."/>
            <person name="Gould B."/>
            <person name="Lipzen A."/>
            <person name="MacQueen A."/>
            <person name="Palacio-Mejia J."/>
            <person name="Plott C."/>
            <person name="Shakirov E."/>
            <person name="Shu S."/>
            <person name="Yoshinaga Y."/>
            <person name="Zane M."/>
            <person name="Rokhsar D."/>
            <person name="Grimwood J."/>
            <person name="Schmutz J."/>
            <person name="Juenger T."/>
        </authorList>
    </citation>
    <scope>NUCLEOTIDE SEQUENCE [LARGE SCALE GENOMIC DNA]</scope>
    <source>
        <strain evidence="8">cv. HAL2</strain>
    </source>
</reference>
<dbReference type="InterPro" id="IPR053031">
    <property type="entry name" value="Cuticle_assoc_protein"/>
</dbReference>
<dbReference type="GO" id="GO:0005634">
    <property type="term" value="C:nucleus"/>
    <property type="evidence" value="ECO:0007669"/>
    <property type="project" value="TreeGrafter"/>
</dbReference>
<evidence type="ECO:0000256" key="1">
    <source>
        <dbReference type="ARBA" id="ARBA00022723"/>
    </source>
</evidence>
<dbReference type="GO" id="GO:0008270">
    <property type="term" value="F:zinc ion binding"/>
    <property type="evidence" value="ECO:0007669"/>
    <property type="project" value="UniProtKB-KW"/>
</dbReference>
<dbReference type="SMART" id="SM00614">
    <property type="entry name" value="ZnF_BED"/>
    <property type="match status" value="1"/>
</dbReference>
<dbReference type="STRING" id="1504633.A0A2T7D7X3"/>
<keyword evidence="1" id="KW-0479">Metal-binding</keyword>
<keyword evidence="2 4" id="KW-0863">Zinc-finger</keyword>
<dbReference type="InterPro" id="IPR003656">
    <property type="entry name" value="Znf_BED"/>
</dbReference>
<dbReference type="EMBL" id="CM009754">
    <property type="protein sequence ID" value="PUZ51664.1"/>
    <property type="molecule type" value="Genomic_DNA"/>
</dbReference>
<dbReference type="Proteomes" id="UP000244336">
    <property type="component" value="Chromosome 6"/>
</dbReference>
<evidence type="ECO:0000256" key="4">
    <source>
        <dbReference type="PROSITE-ProRule" id="PRU00027"/>
    </source>
</evidence>
<evidence type="ECO:0000256" key="3">
    <source>
        <dbReference type="ARBA" id="ARBA00022833"/>
    </source>
</evidence>
<keyword evidence="3" id="KW-0862">Zinc</keyword>
<sequence length="238" mass="26030">MELDRAVEDEELMLQDQNDAEDARRFILGSGAHAAIDVDADAGTGTGTGSSSPTDASTASAAGGGGSNSKKRSKVWDDFTEVTTIEKGKKVRIAAICNHCKQTLSAKSSSGTGHLLRHNCPAKKEKERTGRIQSVLKYNPDGSLVRWEYSDAVARTELCRLIARTDLPLCFAESDAFQEYIVNAHNPRFVKTSRQTTARDLIKLFNERMEKLTEILKNSVSSRTTLVWLLILSILIGG</sequence>
<dbReference type="AlphaFoldDB" id="A0A2T7D7X3"/>
<keyword evidence="8" id="KW-1185">Reference proteome</keyword>
<feature type="domain" description="BED-type" evidence="6">
    <location>
        <begin position="70"/>
        <end position="132"/>
    </location>
</feature>
<name>A0A2T7D7X3_9POAL</name>
<gene>
    <name evidence="7" type="ORF">GQ55_6G206000</name>
</gene>
<proteinExistence type="predicted"/>
<protein>
    <recommendedName>
        <fullName evidence="6">BED-type domain-containing protein</fullName>
    </recommendedName>
</protein>
<evidence type="ECO:0000259" key="6">
    <source>
        <dbReference type="PROSITE" id="PS50808"/>
    </source>
</evidence>
<dbReference type="PANTHER" id="PTHR34396:SF30">
    <property type="entry name" value="OS10G0378900 PROTEIN"/>
    <property type="match status" value="1"/>
</dbReference>
<dbReference type="GO" id="GO:0006357">
    <property type="term" value="P:regulation of transcription by RNA polymerase II"/>
    <property type="evidence" value="ECO:0007669"/>
    <property type="project" value="TreeGrafter"/>
</dbReference>
<feature type="compositionally biased region" description="Low complexity" evidence="5">
    <location>
        <begin position="49"/>
        <end position="61"/>
    </location>
</feature>
<dbReference type="PROSITE" id="PS50808">
    <property type="entry name" value="ZF_BED"/>
    <property type="match status" value="1"/>
</dbReference>
<evidence type="ECO:0000256" key="5">
    <source>
        <dbReference type="SAM" id="MobiDB-lite"/>
    </source>
</evidence>
<dbReference type="OrthoDB" id="692944at2759"/>